<dbReference type="Pfam" id="PF09697">
    <property type="entry name" value="Porph_ging"/>
    <property type="match status" value="1"/>
</dbReference>
<dbReference type="STRING" id="76595.SAMN05660313_02796"/>
<dbReference type="AlphaFoldDB" id="A0A1K1QM37"/>
<reference evidence="2" key="1">
    <citation type="submission" date="2016-11" db="EMBL/GenBank/DDBJ databases">
        <authorList>
            <person name="Varghese N."/>
            <person name="Submissions S."/>
        </authorList>
    </citation>
    <scope>NUCLEOTIDE SEQUENCE [LARGE SCALE GENOMIC DNA]</scope>
    <source>
        <strain evidence="2">DSM 24786</strain>
    </source>
</reference>
<protein>
    <submittedName>
        <fullName evidence="1">GLPGLI family protein</fullName>
    </submittedName>
</protein>
<proteinExistence type="predicted"/>
<dbReference type="EMBL" id="FPIY01000004">
    <property type="protein sequence ID" value="SFW61015.1"/>
    <property type="molecule type" value="Genomic_DNA"/>
</dbReference>
<dbReference type="RefSeq" id="WP_072304419.1">
    <property type="nucleotide sequence ID" value="NZ_FPIY01000004.1"/>
</dbReference>
<organism evidence="1 2">
    <name type="scientific">Cellulophaga fucicola</name>
    <dbReference type="NCBI Taxonomy" id="76595"/>
    <lineage>
        <taxon>Bacteria</taxon>
        <taxon>Pseudomonadati</taxon>
        <taxon>Bacteroidota</taxon>
        <taxon>Flavobacteriia</taxon>
        <taxon>Flavobacteriales</taxon>
        <taxon>Flavobacteriaceae</taxon>
        <taxon>Cellulophaga</taxon>
    </lineage>
</organism>
<dbReference type="NCBIfam" id="TIGR01200">
    <property type="entry name" value="GLPGLI"/>
    <property type="match status" value="1"/>
</dbReference>
<dbReference type="InterPro" id="IPR005901">
    <property type="entry name" value="GLPGLI"/>
</dbReference>
<evidence type="ECO:0000313" key="2">
    <source>
        <dbReference type="Proteomes" id="UP000183257"/>
    </source>
</evidence>
<accession>A0A1K1QM37</accession>
<evidence type="ECO:0000313" key="1">
    <source>
        <dbReference type="EMBL" id="SFW61015.1"/>
    </source>
</evidence>
<name>A0A1K1QM37_9FLAO</name>
<keyword evidence="2" id="KW-1185">Reference proteome</keyword>
<gene>
    <name evidence="1" type="ORF">SAMN05660313_02796</name>
</gene>
<sequence length="239" mass="27292">MKRKNLYLIVLFLFYFISFSQSKYGIIEYDFSIDSMVNIMKKKGISKPLPFMKNVNNAAKEIKLQLIFKNQTAVFKNIDNMRPDNIDRNYFNLAKMLACGNPLYYKKDSVQKKVSQNGKAYIVNGKIAPSNWIITKESKKIKGYNCIKATSKRTIKGKKLTTTAWFAPNIKIPYGPNGYGGLPGVILELNLNSTLYKATKIKFLKQVSIEPIGDGIEISEKEYKILGTKNLQKFKESIK</sequence>
<dbReference type="OrthoDB" id="1440774at2"/>
<dbReference type="Proteomes" id="UP000183257">
    <property type="component" value="Unassembled WGS sequence"/>
</dbReference>